<proteinExistence type="inferred from homology"/>
<evidence type="ECO:0000256" key="4">
    <source>
        <dbReference type="ARBA" id="ARBA00022737"/>
    </source>
</evidence>
<reference evidence="9" key="1">
    <citation type="submission" date="2022-07" db="EMBL/GenBank/DDBJ databases">
        <title>Evaluation of T. orientalis genome assembly methods using nanopore sequencing and analysis of variation between genomes.</title>
        <authorList>
            <person name="Yam J."/>
            <person name="Micallef M.L."/>
            <person name="Liu M."/>
            <person name="Djordjevic S.P."/>
            <person name="Bogema D.R."/>
            <person name="Jenkins C."/>
        </authorList>
    </citation>
    <scope>NUCLEOTIDE SEQUENCE</scope>
    <source>
        <strain evidence="9">Goon Nure</strain>
    </source>
</reference>
<dbReference type="SUPFAM" id="SSF51206">
    <property type="entry name" value="cAMP-binding domain-like"/>
    <property type="match status" value="2"/>
</dbReference>
<feature type="domain" description="Cyclic nucleotide-binding" evidence="8">
    <location>
        <begin position="62"/>
        <end position="182"/>
    </location>
</feature>
<dbReference type="GO" id="GO:0005829">
    <property type="term" value="C:cytosol"/>
    <property type="evidence" value="ECO:0007669"/>
    <property type="project" value="TreeGrafter"/>
</dbReference>
<dbReference type="GO" id="GO:0034236">
    <property type="term" value="F:protein kinase A catalytic subunit binding"/>
    <property type="evidence" value="ECO:0007669"/>
    <property type="project" value="TreeGrafter"/>
</dbReference>
<dbReference type="GO" id="GO:0005952">
    <property type="term" value="C:cAMP-dependent protein kinase complex"/>
    <property type="evidence" value="ECO:0007669"/>
    <property type="project" value="InterPro"/>
</dbReference>
<dbReference type="CDD" id="cd00038">
    <property type="entry name" value="CAP_ED"/>
    <property type="match status" value="2"/>
</dbReference>
<comment type="similarity">
    <text evidence="1">Belongs to the cAMP-dependent kinase regulatory chain family.</text>
</comment>
<dbReference type="PRINTS" id="PR00103">
    <property type="entry name" value="CAMPKINASE"/>
</dbReference>
<keyword evidence="5 7" id="KW-0547">Nucleotide-binding</keyword>
<organism evidence="9 10">
    <name type="scientific">Theileria orientalis</name>
    <dbReference type="NCBI Taxonomy" id="68886"/>
    <lineage>
        <taxon>Eukaryota</taxon>
        <taxon>Sar</taxon>
        <taxon>Alveolata</taxon>
        <taxon>Apicomplexa</taxon>
        <taxon>Aconoidasida</taxon>
        <taxon>Piroplasmida</taxon>
        <taxon>Theileriidae</taxon>
        <taxon>Theileria</taxon>
    </lineage>
</organism>
<dbReference type="EMBL" id="CP056071">
    <property type="protein sequence ID" value="UKK02019.2"/>
    <property type="molecule type" value="Genomic_DNA"/>
</dbReference>
<feature type="binding site" evidence="7">
    <location>
        <position position="141"/>
    </location>
    <ligand>
        <name>3',5'-cyclic AMP</name>
        <dbReference type="ChEBI" id="CHEBI:58165"/>
        <label>1</label>
    </ligand>
</feature>
<evidence type="ECO:0000256" key="7">
    <source>
        <dbReference type="PIRSR" id="PIRSR000548-1"/>
    </source>
</evidence>
<dbReference type="InterPro" id="IPR012198">
    <property type="entry name" value="cAMP_dep_PK_reg_su"/>
</dbReference>
<protein>
    <submittedName>
        <fullName evidence="9">cAMP-dependent protein kinase regulatory subunit</fullName>
    </submittedName>
</protein>
<dbReference type="GO" id="GO:0004862">
    <property type="term" value="F:cAMP-dependent protein kinase inhibitor activity"/>
    <property type="evidence" value="ECO:0007669"/>
    <property type="project" value="TreeGrafter"/>
</dbReference>
<feature type="binding site" evidence="7">
    <location>
        <position position="258"/>
    </location>
    <ligand>
        <name>3',5'-cyclic AMP</name>
        <dbReference type="ChEBI" id="CHEBI:58165"/>
        <label>2</label>
    </ligand>
</feature>
<evidence type="ECO:0000256" key="5">
    <source>
        <dbReference type="ARBA" id="ARBA00022741"/>
    </source>
</evidence>
<keyword evidence="3 7" id="KW-0116">cAMP-binding</keyword>
<accession>A0A976MEP5</accession>
<evidence type="ECO:0000313" key="10">
    <source>
        <dbReference type="Proteomes" id="UP000244811"/>
    </source>
</evidence>
<dbReference type="PANTHER" id="PTHR11635">
    <property type="entry name" value="CAMP-DEPENDENT PROTEIN KINASE REGULATORY CHAIN"/>
    <property type="match status" value="1"/>
</dbReference>
<dbReference type="PROSITE" id="PS50042">
    <property type="entry name" value="CNMP_BINDING_3"/>
    <property type="match status" value="2"/>
</dbReference>
<dbReference type="PIRSF" id="PIRSF000548">
    <property type="entry name" value="PK_regulatory"/>
    <property type="match status" value="1"/>
</dbReference>
<dbReference type="InterPro" id="IPR050503">
    <property type="entry name" value="cAMP-dep_PK_reg_su-like"/>
</dbReference>
<dbReference type="Gene3D" id="2.60.120.10">
    <property type="entry name" value="Jelly Rolls"/>
    <property type="match status" value="2"/>
</dbReference>
<feature type="domain" description="Cyclic nucleotide-binding" evidence="8">
    <location>
        <begin position="185"/>
        <end position="299"/>
    </location>
</feature>
<gene>
    <name evidence="9" type="ORF">MACK_001373</name>
</gene>
<evidence type="ECO:0000313" key="9">
    <source>
        <dbReference type="EMBL" id="UKK02019.2"/>
    </source>
</evidence>
<dbReference type="Pfam" id="PF00027">
    <property type="entry name" value="cNMP_binding"/>
    <property type="match status" value="2"/>
</dbReference>
<evidence type="ECO:0000256" key="6">
    <source>
        <dbReference type="ARBA" id="ARBA00023149"/>
    </source>
</evidence>
<feature type="binding site" evidence="7">
    <location>
        <position position="132"/>
    </location>
    <ligand>
        <name>3',5'-cyclic AMP</name>
        <dbReference type="ChEBI" id="CHEBI:58165"/>
        <label>1</label>
    </ligand>
</feature>
<dbReference type="SMART" id="SM00100">
    <property type="entry name" value="cNMP"/>
    <property type="match status" value="2"/>
</dbReference>
<keyword evidence="2" id="KW-0597">Phosphoprotein</keyword>
<name>A0A976MEP5_THEOR</name>
<sequence>MAPESEYEFDEAMKLARSRNRISVSAEVFGDNHNTQKVVIPNYEKTPQEQAKIMEMVKKCFLFSAVSSGGLDVLVKAFDFKTANPGDILVKQGDDGDKLYLIESGTAEVTRSSKLSGDELLTTLKDGDYFGELALMYNAPRAATVTAKTEMRLWTLDRTTFNYVVKSAVIKKREKYDALLSKLDIFKKVCPYDRCRLADALVERTFNDEVIIRQGEMGSSLFMLLQGCAESFCENKLVKSYKPGDYFGEIGFILKTERAATVKAKGYCEVVELDRECVINLLGPLQDVLNKNIKKYKQVLEDLEVQSPQLKCL</sequence>
<keyword evidence="6 7" id="KW-0114">cAMP</keyword>
<dbReference type="PROSITE" id="PS00888">
    <property type="entry name" value="CNMP_BINDING_1"/>
    <property type="match status" value="2"/>
</dbReference>
<dbReference type="Proteomes" id="UP000244811">
    <property type="component" value="Chromosome 2"/>
</dbReference>
<evidence type="ECO:0000256" key="3">
    <source>
        <dbReference type="ARBA" id="ARBA00022566"/>
    </source>
</evidence>
<dbReference type="PANTHER" id="PTHR11635:SF152">
    <property type="entry name" value="CAMP-DEPENDENT PROTEIN KINASE TYPE I REGULATORY SUBUNIT-RELATED"/>
    <property type="match status" value="1"/>
</dbReference>
<dbReference type="InterPro" id="IPR014710">
    <property type="entry name" value="RmlC-like_jellyroll"/>
</dbReference>
<dbReference type="AlphaFoldDB" id="A0A976MEP5"/>
<dbReference type="PROSITE" id="PS00889">
    <property type="entry name" value="CNMP_BINDING_2"/>
    <property type="match status" value="1"/>
</dbReference>
<evidence type="ECO:0000256" key="2">
    <source>
        <dbReference type="ARBA" id="ARBA00022553"/>
    </source>
</evidence>
<keyword evidence="4" id="KW-0677">Repeat</keyword>
<dbReference type="InterPro" id="IPR000595">
    <property type="entry name" value="cNMP-bd_dom"/>
</dbReference>
<dbReference type="GO" id="GO:0030552">
    <property type="term" value="F:cAMP binding"/>
    <property type="evidence" value="ECO:0007669"/>
    <property type="project" value="UniProtKB-KW"/>
</dbReference>
<evidence type="ECO:0000256" key="1">
    <source>
        <dbReference type="ARBA" id="ARBA00005753"/>
    </source>
</evidence>
<dbReference type="InterPro" id="IPR018490">
    <property type="entry name" value="cNMP-bd_dom_sf"/>
</dbReference>
<dbReference type="InterPro" id="IPR018488">
    <property type="entry name" value="cNMP-bd_CS"/>
</dbReference>
<evidence type="ECO:0000259" key="8">
    <source>
        <dbReference type="PROSITE" id="PS50042"/>
    </source>
</evidence>
<feature type="binding site" evidence="7">
    <location>
        <position position="249"/>
    </location>
    <ligand>
        <name>3',5'-cyclic AMP</name>
        <dbReference type="ChEBI" id="CHEBI:58165"/>
        <label>2</label>
    </ligand>
</feature>